<evidence type="ECO:0000256" key="6">
    <source>
        <dbReference type="ARBA" id="ARBA00023242"/>
    </source>
</evidence>
<proteinExistence type="inferred from homology"/>
<feature type="binding site" evidence="8">
    <location>
        <position position="20"/>
    </location>
    <ligand>
        <name>Zn(2+)</name>
        <dbReference type="ChEBI" id="CHEBI:29105"/>
        <label>1</label>
    </ligand>
</feature>
<evidence type="ECO:0000313" key="12">
    <source>
        <dbReference type="EMBL" id="PRP81725.1"/>
    </source>
</evidence>
<dbReference type="GO" id="GO:0003676">
    <property type="term" value="F:nucleic acid binding"/>
    <property type="evidence" value="ECO:0007669"/>
    <property type="project" value="InterPro"/>
</dbReference>
<feature type="domain" description="TFIIS-type" evidence="11">
    <location>
        <begin position="76"/>
        <end position="116"/>
    </location>
</feature>
<dbReference type="PIRSF" id="PIRSF005586">
    <property type="entry name" value="RNApol_RpoM"/>
    <property type="match status" value="1"/>
</dbReference>
<feature type="zinc finger region" description="C4-type" evidence="9">
    <location>
        <begin position="17"/>
        <end position="37"/>
    </location>
</feature>
<comment type="function">
    <text evidence="7">DNA-dependent RNA polymerase catalyzes the transcription of DNA into RNA using the four ribonucleoside triphosphates as substrates.</text>
</comment>
<gene>
    <name evidence="12" type="ORF">PROFUN_10825</name>
</gene>
<dbReference type="PROSITE" id="PS51133">
    <property type="entry name" value="ZF_TFIIS_2"/>
    <property type="match status" value="1"/>
</dbReference>
<dbReference type="InterPro" id="IPR012164">
    <property type="entry name" value="Rpa12/Rpb9/Rpc10/TFS"/>
</dbReference>
<dbReference type="EMBL" id="MDYQ01000120">
    <property type="protein sequence ID" value="PRP81725.1"/>
    <property type="molecule type" value="Genomic_DNA"/>
</dbReference>
<dbReference type="InterPro" id="IPR001222">
    <property type="entry name" value="Znf_TFIIS"/>
</dbReference>
<organism evidence="12 13">
    <name type="scientific">Planoprotostelium fungivorum</name>
    <dbReference type="NCBI Taxonomy" id="1890364"/>
    <lineage>
        <taxon>Eukaryota</taxon>
        <taxon>Amoebozoa</taxon>
        <taxon>Evosea</taxon>
        <taxon>Variosea</taxon>
        <taxon>Cavosteliida</taxon>
        <taxon>Cavosteliaceae</taxon>
        <taxon>Planoprotostelium</taxon>
    </lineage>
</organism>
<comment type="similarity">
    <text evidence="7">Belongs to the archaeal rpoM/eukaryotic RPA12/RPB9/RPC11 RNA polymerase family.</text>
</comment>
<evidence type="ECO:0000256" key="10">
    <source>
        <dbReference type="SAM" id="MobiDB-lite"/>
    </source>
</evidence>
<keyword evidence="4 9" id="KW-0863">Zinc-finger</keyword>
<evidence type="ECO:0000313" key="13">
    <source>
        <dbReference type="Proteomes" id="UP000241769"/>
    </source>
</evidence>
<keyword evidence="5 8" id="KW-0862">Zinc</keyword>
<dbReference type="GO" id="GO:0008270">
    <property type="term" value="F:zinc ion binding"/>
    <property type="evidence" value="ECO:0007669"/>
    <property type="project" value="UniProtKB-KW"/>
</dbReference>
<feature type="binding site" evidence="8">
    <location>
        <position position="108"/>
    </location>
    <ligand>
        <name>Zn(2+)</name>
        <dbReference type="ChEBI" id="CHEBI:29105"/>
        <label>2</label>
    </ligand>
</feature>
<evidence type="ECO:0000256" key="9">
    <source>
        <dbReference type="PIRSR" id="PIRSR005586-2"/>
    </source>
</evidence>
<protein>
    <recommendedName>
        <fullName evidence="7">DNA-directed RNA polymerase subunit</fullName>
    </recommendedName>
</protein>
<dbReference type="AlphaFoldDB" id="A0A2P6NCQ4"/>
<dbReference type="GO" id="GO:0005736">
    <property type="term" value="C:RNA polymerase I complex"/>
    <property type="evidence" value="ECO:0007669"/>
    <property type="project" value="TreeGrafter"/>
</dbReference>
<dbReference type="GO" id="GO:0006363">
    <property type="term" value="P:termination of RNA polymerase I transcription"/>
    <property type="evidence" value="ECO:0007669"/>
    <property type="project" value="TreeGrafter"/>
</dbReference>
<dbReference type="PROSITE" id="PS00466">
    <property type="entry name" value="ZF_TFIIS_1"/>
    <property type="match status" value="1"/>
</dbReference>
<feature type="binding site" evidence="8">
    <location>
        <position position="34"/>
    </location>
    <ligand>
        <name>Zn(2+)</name>
        <dbReference type="ChEBI" id="CHEBI:29105"/>
        <label>1</label>
    </ligand>
</feature>
<dbReference type="InterPro" id="IPR034004">
    <property type="entry name" value="Zn_ribbon_RPA12_C"/>
</dbReference>
<keyword evidence="2 7" id="KW-0240">DNA-directed RNA polymerase</keyword>
<evidence type="ECO:0000256" key="7">
    <source>
        <dbReference type="PIRNR" id="PIRNR005586"/>
    </source>
</evidence>
<evidence type="ECO:0000256" key="8">
    <source>
        <dbReference type="PIRSR" id="PIRSR005586-1"/>
    </source>
</evidence>
<reference evidence="12 13" key="1">
    <citation type="journal article" date="2018" name="Genome Biol. Evol.">
        <title>Multiple Roots of Fruiting Body Formation in Amoebozoa.</title>
        <authorList>
            <person name="Hillmann F."/>
            <person name="Forbes G."/>
            <person name="Novohradska S."/>
            <person name="Ferling I."/>
            <person name="Riege K."/>
            <person name="Groth M."/>
            <person name="Westermann M."/>
            <person name="Marz M."/>
            <person name="Spaller T."/>
            <person name="Winckler T."/>
            <person name="Schaap P."/>
            <person name="Glockner G."/>
        </authorList>
    </citation>
    <scope>NUCLEOTIDE SEQUENCE [LARGE SCALE GENOMIC DNA]</scope>
    <source>
        <strain evidence="12 13">Jena</strain>
    </source>
</reference>
<dbReference type="Gene3D" id="2.20.25.10">
    <property type="match status" value="1"/>
</dbReference>
<feature type="binding site" evidence="8">
    <location>
        <position position="111"/>
    </location>
    <ligand>
        <name>Zn(2+)</name>
        <dbReference type="ChEBI" id="CHEBI:29105"/>
        <label>2</label>
    </ligand>
</feature>
<dbReference type="SMART" id="SM00440">
    <property type="entry name" value="ZnF_C2C2"/>
    <property type="match status" value="1"/>
</dbReference>
<dbReference type="OrthoDB" id="10056816at2759"/>
<keyword evidence="6 7" id="KW-0539">Nucleus</keyword>
<dbReference type="STRING" id="1890364.A0A2P6NCQ4"/>
<evidence type="ECO:0000256" key="3">
    <source>
        <dbReference type="ARBA" id="ARBA00022723"/>
    </source>
</evidence>
<keyword evidence="13" id="KW-1185">Reference proteome</keyword>
<dbReference type="SUPFAM" id="SSF57783">
    <property type="entry name" value="Zinc beta-ribbon"/>
    <property type="match status" value="1"/>
</dbReference>
<feature type="binding site" evidence="8">
    <location>
        <position position="83"/>
    </location>
    <ligand>
        <name>Zn(2+)</name>
        <dbReference type="ChEBI" id="CHEBI:29105"/>
        <label>2</label>
    </ligand>
</feature>
<dbReference type="GO" id="GO:0003899">
    <property type="term" value="F:DNA-directed RNA polymerase activity"/>
    <property type="evidence" value="ECO:0007669"/>
    <property type="project" value="InterPro"/>
</dbReference>
<evidence type="ECO:0000259" key="11">
    <source>
        <dbReference type="PROSITE" id="PS51133"/>
    </source>
</evidence>
<comment type="subcellular location">
    <subcellularLocation>
        <location evidence="1">Nucleus</location>
        <location evidence="1">Nucleolus</location>
    </subcellularLocation>
</comment>
<keyword evidence="7" id="KW-0804">Transcription</keyword>
<feature type="binding site" evidence="8">
    <location>
        <position position="80"/>
    </location>
    <ligand>
        <name>Zn(2+)</name>
        <dbReference type="ChEBI" id="CHEBI:29105"/>
        <label>2</label>
    </ligand>
</feature>
<evidence type="ECO:0000256" key="2">
    <source>
        <dbReference type="ARBA" id="ARBA00022478"/>
    </source>
</evidence>
<feature type="binding site" evidence="8">
    <location>
        <position position="17"/>
    </location>
    <ligand>
        <name>Zn(2+)</name>
        <dbReference type="ChEBI" id="CHEBI:29105"/>
        <label>1</label>
    </ligand>
</feature>
<name>A0A2P6NCQ4_9EUKA</name>
<evidence type="ECO:0000256" key="5">
    <source>
        <dbReference type="ARBA" id="ARBA00022833"/>
    </source>
</evidence>
<keyword evidence="3 8" id="KW-0479">Metal-binding</keyword>
<accession>A0A2P6NCQ4</accession>
<dbReference type="Pfam" id="PF01096">
    <property type="entry name" value="Zn_ribbon_TFIIS"/>
    <property type="match status" value="1"/>
</dbReference>
<evidence type="ECO:0000256" key="4">
    <source>
        <dbReference type="ARBA" id="ARBA00022771"/>
    </source>
</evidence>
<dbReference type="Proteomes" id="UP000241769">
    <property type="component" value="Unassembled WGS sequence"/>
</dbReference>
<comment type="caution">
    <text evidence="12">The sequence shown here is derived from an EMBL/GenBank/DDBJ whole genome shotgun (WGS) entry which is preliminary data.</text>
</comment>
<dbReference type="CDD" id="cd10507">
    <property type="entry name" value="Zn-ribbon_RPA12"/>
    <property type="match status" value="1"/>
</dbReference>
<evidence type="ECO:0000256" key="1">
    <source>
        <dbReference type="ARBA" id="ARBA00004604"/>
    </source>
</evidence>
<dbReference type="PANTHER" id="PTHR11239">
    <property type="entry name" value="DNA-DIRECTED RNA POLYMERASE"/>
    <property type="match status" value="1"/>
</dbReference>
<dbReference type="InParanoid" id="A0A2P6NCQ4"/>
<feature type="binding site" evidence="8">
    <location>
        <position position="37"/>
    </location>
    <ligand>
        <name>Zn(2+)</name>
        <dbReference type="ChEBI" id="CHEBI:29105"/>
        <label>1</label>
    </ligand>
</feature>
<dbReference type="PANTHER" id="PTHR11239:SF14">
    <property type="entry name" value="DNA-DIRECTED RNA POLYMERASE I SUBUNIT RPA12"/>
    <property type="match status" value="1"/>
</dbReference>
<feature type="region of interest" description="Disordered" evidence="10">
    <location>
        <begin position="49"/>
        <end position="71"/>
    </location>
</feature>
<sequence>MADWKSVFTLKLKADFCPQCGTLLDLPSGPSISCDLCKYTVQTKELSSLQSTSRKAQEKRMEDQEEEDNTDARATILETCPKCHHERAYFRTAQTRSADEGQTIFYECCQCGNNWTHNS</sequence>